<dbReference type="GO" id="GO:0000272">
    <property type="term" value="P:polysaccharide catabolic process"/>
    <property type="evidence" value="ECO:0007669"/>
    <property type="project" value="InterPro"/>
</dbReference>
<accession>A0A1F5NSV5</accession>
<dbReference type="AlphaFoldDB" id="A0A1F5NSV5"/>
<dbReference type="Gene3D" id="2.130.10.130">
    <property type="entry name" value="Integrin alpha, N-terminal"/>
    <property type="match status" value="1"/>
</dbReference>
<dbReference type="STRING" id="1817825.A2720_04315"/>
<evidence type="ECO:0000313" key="3">
    <source>
        <dbReference type="EMBL" id="OGE80756.1"/>
    </source>
</evidence>
<dbReference type="GO" id="GO:0004553">
    <property type="term" value="F:hydrolase activity, hydrolyzing O-glycosyl compounds"/>
    <property type="evidence" value="ECO:0007669"/>
    <property type="project" value="InterPro"/>
</dbReference>
<dbReference type="InterPro" id="IPR028994">
    <property type="entry name" value="Integrin_alpha_N"/>
</dbReference>
<dbReference type="InterPro" id="IPR036439">
    <property type="entry name" value="Dockerin_dom_sf"/>
</dbReference>
<feature type="region of interest" description="Disordered" evidence="1">
    <location>
        <begin position="745"/>
        <end position="827"/>
    </location>
</feature>
<dbReference type="Pfam" id="PF00404">
    <property type="entry name" value="Dockerin_1"/>
    <property type="match status" value="1"/>
</dbReference>
<gene>
    <name evidence="3" type="ORF">A2720_04315</name>
</gene>
<evidence type="ECO:0000256" key="1">
    <source>
        <dbReference type="SAM" id="MobiDB-lite"/>
    </source>
</evidence>
<dbReference type="InterPro" id="IPR002105">
    <property type="entry name" value="Dockerin_1_rpt"/>
</dbReference>
<protein>
    <recommendedName>
        <fullName evidence="2">Dockerin domain-containing protein</fullName>
    </recommendedName>
</protein>
<sequence length="969" mass="106511">MALGAIVLILAGSGAILGVKFLRQRAITVDFTTSNAAFGDALDIFLYDKSTGDWLINYGTGSAEPQGRSSGRWDSGWEVSAANFNNDGLADLYIYSFEQGSWYKVIGTPEGFVYHRGSFSPGWQSHVQDLNGDQKTDLFLYNESSGAWYECFTTSESEFSCPKQGAWSPGWEIFPGRFSRDSLTDFFLYNKASGSWYKVIDSGGSDFDYSQSGQMSPGWEVTVADFSQDGLSDLLVYNPEVDGAASDTSNWFALTSTDQGFATDAISGKWSAGWTVITGQFNADNAADLILHNKQNGSWFTLLFDRSRADFDYHRGRWDANWQVSTTDINSDRLTDLLLYNPQTGAAVTAIADGSGDFSYRSLVLPKGMTVTISEFGVPPLDIESLTADRTEIAKGETVTFSWAAQGYSKLTLNPGNIDVTRRTSFGAAVQSSTLFNITAQAPGGAQISKRVFVKVRNELPEKMSVLWLGPWFRRNNTQTLGELRNDFGAKVVMYSVDSLFGNWNSTPRAFDLEVYNEFCRARIAEAPAANTYLFWQIVVPFEKKYSADYKRQALNQLRPCFDSPWVLGIHNIDEVSGNVSLGHTDWDQQSMQEGYNLFKEIYPSKLVWQNESQDSAEKIRGWDWTDIFSMDFYPYFFFPDHNTSAWSGAMTASMNIVKEVAAGRDAWFVHQGIVLSGDSSPNPDELQYFADLTWQNGLQGIAWWGPTINPRDASVGFEIWPWATENFIPDESFKAALRQINGNAPQLPVPTPQPVPVPIPAPTPVPQPTPQPTPTPAPVPAPQPVPVPSPQPSPAPVPIPIPSPSPVPTPAPTPAPAPVPPPPPPPPIVNSVAVRLTLQGRQQHRASGTITFYDLSGNSLGEFELSAPETGRQSLNINLLAQPIRAVIKPDGYLSRAVRIDLEPGLTVDFGSLKAGDLNNDNRIDALDVARLAQKWFQADSGADLTGDGIVNSLDYSLLRTNWNSTGD</sequence>
<feature type="compositionally biased region" description="Pro residues" evidence="1">
    <location>
        <begin position="748"/>
        <end position="827"/>
    </location>
</feature>
<proteinExistence type="predicted"/>
<reference evidence="3 4" key="1">
    <citation type="journal article" date="2016" name="Nat. Commun.">
        <title>Thousands of microbial genomes shed light on interconnected biogeochemical processes in an aquifer system.</title>
        <authorList>
            <person name="Anantharaman K."/>
            <person name="Brown C.T."/>
            <person name="Hug L.A."/>
            <person name="Sharon I."/>
            <person name="Castelle C.J."/>
            <person name="Probst A.J."/>
            <person name="Thomas B.C."/>
            <person name="Singh A."/>
            <person name="Wilkins M.J."/>
            <person name="Karaoz U."/>
            <person name="Brodie E.L."/>
            <person name="Williams K.H."/>
            <person name="Hubbard S.S."/>
            <person name="Banfield J.F."/>
        </authorList>
    </citation>
    <scope>NUCLEOTIDE SEQUENCE [LARGE SCALE GENOMIC DNA]</scope>
</reference>
<dbReference type="SUPFAM" id="SSF69318">
    <property type="entry name" value="Integrin alpha N-terminal domain"/>
    <property type="match status" value="2"/>
</dbReference>
<evidence type="ECO:0000259" key="2">
    <source>
        <dbReference type="PROSITE" id="PS51766"/>
    </source>
</evidence>
<feature type="domain" description="Dockerin" evidence="2">
    <location>
        <begin position="912"/>
        <end position="969"/>
    </location>
</feature>
<dbReference type="PANTHER" id="PTHR48148:SF3">
    <property type="entry name" value="KERATINOCYTE PROLINE-RICH PROTEIN"/>
    <property type="match status" value="1"/>
</dbReference>
<dbReference type="Gene3D" id="1.10.1330.10">
    <property type="entry name" value="Dockerin domain"/>
    <property type="match status" value="1"/>
</dbReference>
<name>A0A1F5NSV5_9BACT</name>
<dbReference type="Proteomes" id="UP000178892">
    <property type="component" value="Unassembled WGS sequence"/>
</dbReference>
<dbReference type="PANTHER" id="PTHR48148">
    <property type="entry name" value="KERATINOCYTE PROLINE-RICH PROTEIN"/>
    <property type="match status" value="1"/>
</dbReference>
<dbReference type="PROSITE" id="PS51766">
    <property type="entry name" value="DOCKERIN"/>
    <property type="match status" value="1"/>
</dbReference>
<dbReference type="EMBL" id="MFEL01000018">
    <property type="protein sequence ID" value="OGE80756.1"/>
    <property type="molecule type" value="Genomic_DNA"/>
</dbReference>
<dbReference type="SUPFAM" id="SSF63446">
    <property type="entry name" value="Type I dockerin domain"/>
    <property type="match status" value="1"/>
</dbReference>
<dbReference type="CDD" id="cd14256">
    <property type="entry name" value="Dockerin_I"/>
    <property type="match status" value="1"/>
</dbReference>
<organism evidence="3 4">
    <name type="scientific">Candidatus Doudnabacteria bacterium RIFCSPHIGHO2_01_FULL_46_24</name>
    <dbReference type="NCBI Taxonomy" id="1817825"/>
    <lineage>
        <taxon>Bacteria</taxon>
        <taxon>Candidatus Doudnaibacteriota</taxon>
    </lineage>
</organism>
<dbReference type="InterPro" id="IPR016134">
    <property type="entry name" value="Dockerin_dom"/>
</dbReference>
<evidence type="ECO:0000313" key="4">
    <source>
        <dbReference type="Proteomes" id="UP000178892"/>
    </source>
</evidence>
<comment type="caution">
    <text evidence="3">The sequence shown here is derived from an EMBL/GenBank/DDBJ whole genome shotgun (WGS) entry which is preliminary data.</text>
</comment>